<evidence type="ECO:0000256" key="10">
    <source>
        <dbReference type="HAMAP-Rule" id="MF_00536"/>
    </source>
</evidence>
<evidence type="ECO:0000256" key="3">
    <source>
        <dbReference type="ARBA" id="ARBA00022833"/>
    </source>
</evidence>
<dbReference type="InterPro" id="IPR005255">
    <property type="entry name" value="PdxA_fam"/>
</dbReference>
<feature type="binding site" evidence="10">
    <location>
        <position position="134"/>
    </location>
    <ligand>
        <name>substrate</name>
    </ligand>
</feature>
<evidence type="ECO:0000256" key="1">
    <source>
        <dbReference type="ARBA" id="ARBA00022490"/>
    </source>
</evidence>
<keyword evidence="5 10" id="KW-0521">NADP</keyword>
<keyword evidence="4 10" id="KW-0460">Magnesium</keyword>
<protein>
    <recommendedName>
        <fullName evidence="10">4-hydroxythreonine-4-phosphate dehydrogenase</fullName>
        <ecNumber evidence="10">1.1.1.262</ecNumber>
    </recommendedName>
    <alternativeName>
        <fullName evidence="10">4-(phosphohydroxy)-L-threonine dehydrogenase</fullName>
    </alternativeName>
</protein>
<keyword evidence="3 10" id="KW-0862">Zinc</keyword>
<dbReference type="HAMAP" id="MF_00536">
    <property type="entry name" value="PdxA"/>
    <property type="match status" value="1"/>
</dbReference>
<keyword evidence="9 10" id="KW-0170">Cobalt</keyword>
<dbReference type="EMBL" id="JAGETV010000002">
    <property type="protein sequence ID" value="MBO1926221.1"/>
    <property type="molecule type" value="Genomic_DNA"/>
</dbReference>
<comment type="miscellaneous">
    <text evidence="10">The active site is located at the dimer interface.</text>
</comment>
<keyword evidence="1 10" id="KW-0963">Cytoplasm</keyword>
<evidence type="ECO:0000256" key="9">
    <source>
        <dbReference type="ARBA" id="ARBA00023285"/>
    </source>
</evidence>
<keyword evidence="2 10" id="KW-0479">Metal-binding</keyword>
<feature type="binding site" evidence="10">
    <location>
        <position position="264"/>
    </location>
    <ligand>
        <name>a divalent metal cation</name>
        <dbReference type="ChEBI" id="CHEBI:60240"/>
        <note>ligand shared between dimeric partners</note>
    </ligand>
</feature>
<dbReference type="GO" id="GO:0050570">
    <property type="term" value="F:4-hydroxythreonine-4-phosphate dehydrogenase activity"/>
    <property type="evidence" value="ECO:0007669"/>
    <property type="project" value="UniProtKB-EC"/>
</dbReference>
<comment type="subunit">
    <text evidence="10">Homodimer.</text>
</comment>
<evidence type="ECO:0000256" key="8">
    <source>
        <dbReference type="ARBA" id="ARBA00023096"/>
    </source>
</evidence>
<dbReference type="Proteomes" id="UP000664835">
    <property type="component" value="Unassembled WGS sequence"/>
</dbReference>
<dbReference type="PANTHER" id="PTHR30004:SF5">
    <property type="entry name" value="4-HYDROXYTHREONINE-4-PHOSPHATE DEHYDROGENASE"/>
    <property type="match status" value="1"/>
</dbReference>
<sequence length="326" mass="35167">MTARFVITSGEPAGIGPDLVLALAQQDWPVQLVVLADKALLEERAEMLGLEVDFFDYQAGSKPQPSRAGQLLIEQVNLPAKVELGKLNTINASYVLRMLKRAIKGCMNNEFAAMVTGPIHKGVINEAGLKFSGHTELLAEQSNTKQVVMMLATPGLRVALVTTHLPLRDVPDAITPELLTDILNITNQSLSEQFAIESPRILVTGLNPHAGEGGHMGREEIEVIEPTLEQLSKNGMNLHGPYPADTLFTPKYLQQADAVVAMYHDQGLPVLKHMGFGNAVNITLGLPFVRTSVDHGTALDLAGTGKADVGSFNYAIEVAMQMTGQE</sequence>
<feature type="binding site" evidence="10">
    <location>
        <position position="209"/>
    </location>
    <ligand>
        <name>a divalent metal cation</name>
        <dbReference type="ChEBI" id="CHEBI:60240"/>
        <note>ligand shared between dimeric partners</note>
    </ligand>
</feature>
<keyword evidence="12" id="KW-1185">Reference proteome</keyword>
<evidence type="ECO:0000313" key="12">
    <source>
        <dbReference type="Proteomes" id="UP000664835"/>
    </source>
</evidence>
<evidence type="ECO:0000256" key="7">
    <source>
        <dbReference type="ARBA" id="ARBA00023027"/>
    </source>
</evidence>
<dbReference type="EC" id="1.1.1.262" evidence="10"/>
<evidence type="ECO:0000313" key="11">
    <source>
        <dbReference type="EMBL" id="MBO1926221.1"/>
    </source>
</evidence>
<dbReference type="Pfam" id="PF04166">
    <property type="entry name" value="PdxA"/>
    <property type="match status" value="1"/>
</dbReference>
<dbReference type="SUPFAM" id="SSF53659">
    <property type="entry name" value="Isocitrate/Isopropylmalate dehydrogenase-like"/>
    <property type="match status" value="1"/>
</dbReference>
<keyword evidence="8 10" id="KW-0664">Pyridoxine biosynthesis</keyword>
<feature type="binding site" evidence="10">
    <location>
        <position position="281"/>
    </location>
    <ligand>
        <name>substrate</name>
    </ligand>
</feature>
<evidence type="ECO:0000256" key="5">
    <source>
        <dbReference type="ARBA" id="ARBA00022857"/>
    </source>
</evidence>
<dbReference type="InterPro" id="IPR037510">
    <property type="entry name" value="PdxA"/>
</dbReference>
<comment type="function">
    <text evidence="10">Catalyzes the NAD(P)-dependent oxidation of 4-(phosphooxy)-L-threonine (HTP) into 2-amino-3-oxo-4-(phosphooxy)butyric acid which spontaneously decarboxylates to form 3-amino-2-oxopropyl phosphate (AHAP).</text>
</comment>
<comment type="similarity">
    <text evidence="10">Belongs to the PdxA family.</text>
</comment>
<dbReference type="Gene3D" id="3.40.718.10">
    <property type="entry name" value="Isopropylmalate Dehydrogenase"/>
    <property type="match status" value="1"/>
</dbReference>
<comment type="cofactor">
    <cofactor evidence="10">
        <name>Zn(2+)</name>
        <dbReference type="ChEBI" id="CHEBI:29105"/>
    </cofactor>
    <cofactor evidence="10">
        <name>Mg(2+)</name>
        <dbReference type="ChEBI" id="CHEBI:18420"/>
    </cofactor>
    <cofactor evidence="10">
        <name>Co(2+)</name>
        <dbReference type="ChEBI" id="CHEBI:48828"/>
    </cofactor>
    <text evidence="10">Binds 1 divalent metal cation per subunit. Can use ions such as Zn(2+), Mg(2+) or Co(2+).</text>
</comment>
<evidence type="ECO:0000256" key="2">
    <source>
        <dbReference type="ARBA" id="ARBA00022723"/>
    </source>
</evidence>
<comment type="caution">
    <text evidence="11">The sequence shown here is derived from an EMBL/GenBank/DDBJ whole genome shotgun (WGS) entry which is preliminary data.</text>
</comment>
<gene>
    <name evidence="10 11" type="primary">pdxA</name>
    <name evidence="11" type="ORF">J3998_01420</name>
</gene>
<accession>A0ABS3Q1R0</accession>
<feature type="binding site" evidence="10">
    <location>
        <position position="290"/>
    </location>
    <ligand>
        <name>substrate</name>
    </ligand>
</feature>
<keyword evidence="6 10" id="KW-0560">Oxidoreductase</keyword>
<comment type="subcellular location">
    <subcellularLocation>
        <location evidence="10">Cytoplasm</location>
    </subcellularLocation>
</comment>
<feature type="binding site" evidence="10">
    <location>
        <position position="164"/>
    </location>
    <ligand>
        <name>a divalent metal cation</name>
        <dbReference type="ChEBI" id="CHEBI:60240"/>
        <note>ligand shared between dimeric partners</note>
    </ligand>
</feature>
<reference evidence="11 12" key="1">
    <citation type="submission" date="2021-03" db="EMBL/GenBank/DDBJ databases">
        <title>Thiomicrorhabdus sp.nov.,novel sulfur-oxidizing bacteria isolated from coastal sediment.</title>
        <authorList>
            <person name="Liu X."/>
        </authorList>
    </citation>
    <scope>NUCLEOTIDE SEQUENCE [LARGE SCALE GENOMIC DNA]</scope>
    <source>
        <strain evidence="11 12">6S2-11</strain>
    </source>
</reference>
<evidence type="ECO:0000256" key="4">
    <source>
        <dbReference type="ARBA" id="ARBA00022842"/>
    </source>
</evidence>
<name>A0ABS3Q1R0_9GAMM</name>
<comment type="catalytic activity">
    <reaction evidence="10">
        <text>4-(phosphooxy)-L-threonine + NAD(+) = 3-amino-2-oxopropyl phosphate + CO2 + NADH</text>
        <dbReference type="Rhea" id="RHEA:32275"/>
        <dbReference type="ChEBI" id="CHEBI:16526"/>
        <dbReference type="ChEBI" id="CHEBI:57279"/>
        <dbReference type="ChEBI" id="CHEBI:57540"/>
        <dbReference type="ChEBI" id="CHEBI:57945"/>
        <dbReference type="ChEBI" id="CHEBI:58452"/>
        <dbReference type="EC" id="1.1.1.262"/>
    </reaction>
</comment>
<feature type="binding site" evidence="10">
    <location>
        <position position="135"/>
    </location>
    <ligand>
        <name>substrate</name>
    </ligand>
</feature>
<evidence type="ECO:0000256" key="6">
    <source>
        <dbReference type="ARBA" id="ARBA00023002"/>
    </source>
</evidence>
<keyword evidence="7 10" id="KW-0520">NAD</keyword>
<dbReference type="NCBIfam" id="TIGR00557">
    <property type="entry name" value="pdxA"/>
    <property type="match status" value="1"/>
</dbReference>
<proteinExistence type="inferred from homology"/>
<comment type="pathway">
    <text evidence="10">Cofactor biosynthesis; pyridoxine 5'-phosphate biosynthesis; pyridoxine 5'-phosphate from D-erythrose 4-phosphate: step 4/5.</text>
</comment>
<dbReference type="RefSeq" id="WP_208146750.1">
    <property type="nucleotide sequence ID" value="NZ_JAGETV010000002.1"/>
</dbReference>
<dbReference type="PANTHER" id="PTHR30004">
    <property type="entry name" value="4-HYDROXYTHREONINE-4-PHOSPHATE DEHYDROGENASE"/>
    <property type="match status" value="1"/>
</dbReference>
<feature type="binding site" evidence="10">
    <location>
        <position position="272"/>
    </location>
    <ligand>
        <name>substrate</name>
    </ligand>
</feature>
<organism evidence="11 12">
    <name type="scientific">Thiomicrorhabdus marina</name>
    <dbReference type="NCBI Taxonomy" id="2818442"/>
    <lineage>
        <taxon>Bacteria</taxon>
        <taxon>Pseudomonadati</taxon>
        <taxon>Pseudomonadota</taxon>
        <taxon>Gammaproteobacteria</taxon>
        <taxon>Thiotrichales</taxon>
        <taxon>Piscirickettsiaceae</taxon>
        <taxon>Thiomicrorhabdus</taxon>
    </lineage>
</organism>